<reference evidence="2 3" key="1">
    <citation type="submission" date="2021-03" db="EMBL/GenBank/DDBJ databases">
        <title>Sequencing the genomes of 1000 actinobacteria strains.</title>
        <authorList>
            <person name="Klenk H.-P."/>
        </authorList>
    </citation>
    <scope>NUCLEOTIDE SEQUENCE [LARGE SCALE GENOMIC DNA]</scope>
    <source>
        <strain evidence="2 3">DSM 14564</strain>
    </source>
</reference>
<sequence>MPRTTSGSGTADRTDTVLIRQCRSSSSGLLRRRVRAISALLGASMLLAGCSTAGGGDPEETSRAAPGATGPAATDASTAEPELADACRTFWGDPDYTAPLSRVVLDRAATAPEAGPSDPYFYATTGDEIEMTFAEASADAQAAATDLAGWFRSEPEQGQDADLDAFAAAWDAVAASCAGSSAAASWALHPGDDGTKPAALTCADVFDTPGTLTHFANANVLTSNMFKLVGLSPRTVPADRMEDVQDTSDLLAAEIAAVDDDAVRTALTEVRAPFQDALAGDLRSDGLRGPLTDLGTACEAAGYASPELDETDGGETAEDSEGLV</sequence>
<feature type="region of interest" description="Disordered" evidence="1">
    <location>
        <begin position="301"/>
        <end position="324"/>
    </location>
</feature>
<dbReference type="RefSeq" id="WP_342591841.1">
    <property type="nucleotide sequence ID" value="NZ_BAAAJV010000008.1"/>
</dbReference>
<protein>
    <recommendedName>
        <fullName evidence="4">Imelysin-like domain-containing protein</fullName>
    </recommendedName>
</protein>
<feature type="compositionally biased region" description="Low complexity" evidence="1">
    <location>
        <begin position="63"/>
        <end position="79"/>
    </location>
</feature>
<feature type="region of interest" description="Disordered" evidence="1">
    <location>
        <begin position="52"/>
        <end position="79"/>
    </location>
</feature>
<evidence type="ECO:0000313" key="2">
    <source>
        <dbReference type="EMBL" id="MBP2410745.1"/>
    </source>
</evidence>
<name>A0ABS4YQ75_9MICO</name>
<accession>A0ABS4YQ75</accession>
<evidence type="ECO:0008006" key="4">
    <source>
        <dbReference type="Google" id="ProtNLM"/>
    </source>
</evidence>
<dbReference type="Proteomes" id="UP000698222">
    <property type="component" value="Unassembled WGS sequence"/>
</dbReference>
<evidence type="ECO:0000256" key="1">
    <source>
        <dbReference type="SAM" id="MobiDB-lite"/>
    </source>
</evidence>
<organism evidence="2 3">
    <name type="scientific">Brachybacterium fresconis</name>
    <dbReference type="NCBI Taxonomy" id="173363"/>
    <lineage>
        <taxon>Bacteria</taxon>
        <taxon>Bacillati</taxon>
        <taxon>Actinomycetota</taxon>
        <taxon>Actinomycetes</taxon>
        <taxon>Micrococcales</taxon>
        <taxon>Dermabacteraceae</taxon>
        <taxon>Brachybacterium</taxon>
    </lineage>
</organism>
<feature type="compositionally biased region" description="Acidic residues" evidence="1">
    <location>
        <begin position="307"/>
        <end position="324"/>
    </location>
</feature>
<comment type="caution">
    <text evidence="2">The sequence shown here is derived from an EMBL/GenBank/DDBJ whole genome shotgun (WGS) entry which is preliminary data.</text>
</comment>
<keyword evidence="3" id="KW-1185">Reference proteome</keyword>
<proteinExistence type="predicted"/>
<gene>
    <name evidence="2" type="ORF">JOF44_003648</name>
</gene>
<dbReference type="EMBL" id="JAGIOC010000001">
    <property type="protein sequence ID" value="MBP2410745.1"/>
    <property type="molecule type" value="Genomic_DNA"/>
</dbReference>
<evidence type="ECO:0000313" key="3">
    <source>
        <dbReference type="Proteomes" id="UP000698222"/>
    </source>
</evidence>